<reference evidence="1 2" key="1">
    <citation type="submission" date="2017-10" db="EMBL/GenBank/DDBJ databases">
        <title>The draft genome sequence of Lewinella nigricans NBRC 102662.</title>
        <authorList>
            <person name="Wang K."/>
        </authorList>
    </citation>
    <scope>NUCLEOTIDE SEQUENCE [LARGE SCALE GENOMIC DNA]</scope>
    <source>
        <strain evidence="1 2">NBRC 102662</strain>
    </source>
</reference>
<keyword evidence="2" id="KW-1185">Reference proteome</keyword>
<sequence>MKTVIVLAIGFWIGRQIYVNFDKEETKRKEAKVRQRLAQFFQQQGFSKSESLLKAQQLLKT</sequence>
<accession>A0A2D0MYC1</accession>
<dbReference type="RefSeq" id="WP_099155457.1">
    <property type="nucleotide sequence ID" value="NZ_PDUD01000062.1"/>
</dbReference>
<protein>
    <submittedName>
        <fullName evidence="1">Uncharacterized protein</fullName>
    </submittedName>
</protein>
<dbReference type="OrthoDB" id="1448867at2"/>
<dbReference type="Proteomes" id="UP000223913">
    <property type="component" value="Unassembled WGS sequence"/>
</dbReference>
<comment type="caution">
    <text evidence="1">The sequence shown here is derived from an EMBL/GenBank/DDBJ whole genome shotgun (WGS) entry which is preliminary data.</text>
</comment>
<name>A0A2D0MYC1_FLAN2</name>
<proteinExistence type="predicted"/>
<dbReference type="AlphaFoldDB" id="A0A2D0MYC1"/>
<dbReference type="EMBL" id="PDUD01000062">
    <property type="protein sequence ID" value="PHN01126.1"/>
    <property type="molecule type" value="Genomic_DNA"/>
</dbReference>
<organism evidence="1 2">
    <name type="scientific">Flavilitoribacter nigricans (strain ATCC 23147 / DSM 23189 / NBRC 102662 / NCIMB 1420 / SS-2)</name>
    <name type="common">Lewinella nigricans</name>
    <dbReference type="NCBI Taxonomy" id="1122177"/>
    <lineage>
        <taxon>Bacteria</taxon>
        <taxon>Pseudomonadati</taxon>
        <taxon>Bacteroidota</taxon>
        <taxon>Saprospiria</taxon>
        <taxon>Saprospirales</taxon>
        <taxon>Lewinellaceae</taxon>
        <taxon>Flavilitoribacter</taxon>
    </lineage>
</organism>
<gene>
    <name evidence="1" type="ORF">CRP01_38635</name>
</gene>
<evidence type="ECO:0000313" key="2">
    <source>
        <dbReference type="Proteomes" id="UP000223913"/>
    </source>
</evidence>
<evidence type="ECO:0000313" key="1">
    <source>
        <dbReference type="EMBL" id="PHN01126.1"/>
    </source>
</evidence>